<dbReference type="Proteomes" id="UP001732700">
    <property type="component" value="Chromosome 1D"/>
</dbReference>
<keyword evidence="2" id="KW-1185">Reference proteome</keyword>
<accession>A0ACD5U326</accession>
<reference evidence="1" key="2">
    <citation type="submission" date="2025-09" db="UniProtKB">
        <authorList>
            <consortium name="EnsemblPlants"/>
        </authorList>
    </citation>
    <scope>IDENTIFICATION</scope>
</reference>
<sequence>MDHLHLLLILLSSMVVAVSAANGTTGEQDVDFCSPTSLASRIHLSCVEEKKNLFLCCQAVIAAVDMGGDVPCLCRVVAERRLIADGLSANDLLMLFVQCNAVRPGGANLEVDCAAHAR</sequence>
<organism evidence="1 2">
    <name type="scientific">Avena sativa</name>
    <name type="common">Oat</name>
    <dbReference type="NCBI Taxonomy" id="4498"/>
    <lineage>
        <taxon>Eukaryota</taxon>
        <taxon>Viridiplantae</taxon>
        <taxon>Streptophyta</taxon>
        <taxon>Embryophyta</taxon>
        <taxon>Tracheophyta</taxon>
        <taxon>Spermatophyta</taxon>
        <taxon>Magnoliopsida</taxon>
        <taxon>Liliopsida</taxon>
        <taxon>Poales</taxon>
        <taxon>Poaceae</taxon>
        <taxon>BOP clade</taxon>
        <taxon>Pooideae</taxon>
        <taxon>Poodae</taxon>
        <taxon>Poeae</taxon>
        <taxon>Poeae Chloroplast Group 1 (Aveneae type)</taxon>
        <taxon>Aveninae</taxon>
        <taxon>Avena</taxon>
    </lineage>
</organism>
<name>A0ACD5U326_AVESA</name>
<evidence type="ECO:0000313" key="1">
    <source>
        <dbReference type="EnsemblPlants" id="AVESA.00010b.r2.1DG0166850.1.CDS"/>
    </source>
</evidence>
<proteinExistence type="predicted"/>
<evidence type="ECO:0000313" key="2">
    <source>
        <dbReference type="Proteomes" id="UP001732700"/>
    </source>
</evidence>
<protein>
    <submittedName>
        <fullName evidence="1">Uncharacterized protein</fullName>
    </submittedName>
</protein>
<dbReference type="EnsemblPlants" id="AVESA.00010b.r2.1DG0166850.1">
    <property type="protein sequence ID" value="AVESA.00010b.r2.1DG0166850.1.CDS"/>
    <property type="gene ID" value="AVESA.00010b.r2.1DG0166850"/>
</dbReference>
<reference evidence="1" key="1">
    <citation type="submission" date="2021-05" db="EMBL/GenBank/DDBJ databases">
        <authorList>
            <person name="Scholz U."/>
            <person name="Mascher M."/>
            <person name="Fiebig A."/>
        </authorList>
    </citation>
    <scope>NUCLEOTIDE SEQUENCE [LARGE SCALE GENOMIC DNA]</scope>
</reference>